<reference evidence="2 3" key="1">
    <citation type="journal article" date="2017" name="Environ. Microbiol.">
        <title>Decay of the glycolytic pathway and adaptation to intranuclear parasitism within Enterocytozoonidae microsporidia.</title>
        <authorList>
            <person name="Wiredu Boakye D."/>
            <person name="Jaroenlak P."/>
            <person name="Prachumwat A."/>
            <person name="Williams T.A."/>
            <person name="Bateman K.S."/>
            <person name="Itsathitphaisarn O."/>
            <person name="Sritunyalucksana K."/>
            <person name="Paszkiewicz K.H."/>
            <person name="Moore K.A."/>
            <person name="Stentiford G.D."/>
            <person name="Williams B.A."/>
        </authorList>
    </citation>
    <scope>NUCLEOTIDE SEQUENCE [LARGE SCALE GENOMIC DNA]</scope>
    <source>
        <strain evidence="3">canceri</strain>
    </source>
</reference>
<evidence type="ECO:0000256" key="1">
    <source>
        <dbReference type="SAM" id="SignalP"/>
    </source>
</evidence>
<dbReference type="VEuPathDB" id="MicrosporidiaDB:A0H76_3040"/>
<dbReference type="Proteomes" id="UP000192501">
    <property type="component" value="Unassembled WGS sequence"/>
</dbReference>
<accession>A0A1X0QGJ3</accession>
<feature type="chain" id="PRO_5013094850" evidence="1">
    <location>
        <begin position="22"/>
        <end position="57"/>
    </location>
</feature>
<protein>
    <submittedName>
        <fullName evidence="2">Uncharacterized protein</fullName>
    </submittedName>
</protein>
<evidence type="ECO:0000313" key="2">
    <source>
        <dbReference type="EMBL" id="ORD98899.1"/>
    </source>
</evidence>
<dbReference type="AlphaFoldDB" id="A0A1X0QGJ3"/>
<organism evidence="2 3">
    <name type="scientific">Hepatospora eriocheir</name>
    <dbReference type="NCBI Taxonomy" id="1081669"/>
    <lineage>
        <taxon>Eukaryota</taxon>
        <taxon>Fungi</taxon>
        <taxon>Fungi incertae sedis</taxon>
        <taxon>Microsporidia</taxon>
        <taxon>Hepatosporidae</taxon>
        <taxon>Hepatospora</taxon>
    </lineage>
</organism>
<gene>
    <name evidence="2" type="ORF">A0H76_3040</name>
</gene>
<keyword evidence="1" id="KW-0732">Signal</keyword>
<sequence>MSKSISFLLILCPLYSNSSQSFVMGVSKGTFLFPKDSITALKIDSLNFFGISLNISS</sequence>
<feature type="signal peptide" evidence="1">
    <location>
        <begin position="1"/>
        <end position="21"/>
    </location>
</feature>
<proteinExistence type="predicted"/>
<name>A0A1X0QGJ3_9MICR</name>
<comment type="caution">
    <text evidence="2">The sequence shown here is derived from an EMBL/GenBank/DDBJ whole genome shotgun (WGS) entry which is preliminary data.</text>
</comment>
<dbReference type="EMBL" id="LTAI01000395">
    <property type="protein sequence ID" value="ORD98899.1"/>
    <property type="molecule type" value="Genomic_DNA"/>
</dbReference>
<evidence type="ECO:0000313" key="3">
    <source>
        <dbReference type="Proteomes" id="UP000192501"/>
    </source>
</evidence>